<dbReference type="Proteomes" id="UP000339309">
    <property type="component" value="Unassembled WGS sequence"/>
</dbReference>
<evidence type="ECO:0000313" key="4">
    <source>
        <dbReference type="EMBL" id="HAB7722871.1"/>
    </source>
</evidence>
<dbReference type="Proteomes" id="UP000401273">
    <property type="component" value="Unassembled WGS sequence"/>
</dbReference>
<evidence type="ECO:0000313" key="6">
    <source>
        <dbReference type="Proteomes" id="UP000401273"/>
    </source>
</evidence>
<evidence type="ECO:0000313" key="2">
    <source>
        <dbReference type="EMBL" id="EAC4553762.1"/>
    </source>
</evidence>
<evidence type="ECO:0000256" key="1">
    <source>
        <dbReference type="SAM" id="Phobius"/>
    </source>
</evidence>
<dbReference type="EMBL" id="AAAIKW010000017">
    <property type="protein sequence ID" value="EAC4553762.1"/>
    <property type="molecule type" value="Genomic_DNA"/>
</dbReference>
<reference evidence="4" key="4">
    <citation type="submission" date="2020-01" db="EMBL/GenBank/DDBJ databases">
        <authorList>
            <consortium name="NCBI Pathogen Detection Project"/>
        </authorList>
    </citation>
    <scope>NUCLEOTIDE SEQUENCE</scope>
    <source>
        <strain evidence="4">CFIAFB20140010</strain>
    </source>
</reference>
<evidence type="ECO:0000313" key="3">
    <source>
        <dbReference type="EMBL" id="EAE2899299.1"/>
    </source>
</evidence>
<dbReference type="EMBL" id="AAARLF010000018">
    <property type="protein sequence ID" value="EAE2899299.1"/>
    <property type="molecule type" value="Genomic_DNA"/>
</dbReference>
<gene>
    <name evidence="2" type="ORF">ABZ57_14880</name>
    <name evidence="3" type="ORF">E1W43_15305</name>
    <name evidence="4" type="ORF">GYP27_12855</name>
</gene>
<reference evidence="2 5" key="2">
    <citation type="submission" date="2018-06" db="EMBL/GenBank/DDBJ databases">
        <authorList>
            <consortium name="PulseNet: The National Subtyping Network for Foodborne Disease Surveillance"/>
            <person name="Tarr C.L."/>
            <person name="Trees E."/>
            <person name="Katz L.S."/>
            <person name="Carleton-Romer H.A."/>
            <person name="Stroika S."/>
            <person name="Kucerova Z."/>
            <person name="Roache K.F."/>
            <person name="Sabol A.L."/>
            <person name="Besser J."/>
            <person name="Gerner-Smidt P."/>
        </authorList>
    </citation>
    <scope>NUCLEOTIDE SEQUENCE [LARGE SCALE GENOMIC DNA]</scope>
    <source>
        <strain evidence="2 5">2015L-6227</strain>
    </source>
</reference>
<keyword evidence="1" id="KW-0472">Membrane</keyword>
<protein>
    <submittedName>
        <fullName evidence="2">Uncharacterized protein</fullName>
    </submittedName>
</protein>
<dbReference type="Proteomes" id="UP000840569">
    <property type="component" value="Unassembled WGS sequence"/>
</dbReference>
<dbReference type="EMBL" id="DAAHYZ010000010">
    <property type="protein sequence ID" value="HAB7722871.1"/>
    <property type="molecule type" value="Genomic_DNA"/>
</dbReference>
<evidence type="ECO:0000313" key="5">
    <source>
        <dbReference type="Proteomes" id="UP000339309"/>
    </source>
</evidence>
<keyword evidence="1" id="KW-0812">Transmembrane</keyword>
<name>A0A3T2AFL1_LISMN</name>
<reference evidence="3 6" key="3">
    <citation type="submission" date="2019-03" db="EMBL/GenBank/DDBJ databases">
        <authorList>
            <person name="Ashton P.M."/>
            <person name="Dallman T."/>
            <person name="Nair S."/>
            <person name="De Pinna E."/>
            <person name="Peters T."/>
            <person name="Grant K."/>
        </authorList>
    </citation>
    <scope>NUCLEOTIDE SEQUENCE [LARGE SCALE GENOMIC DNA]</scope>
    <source>
        <strain evidence="3">RL15000271</strain>
    </source>
</reference>
<comment type="caution">
    <text evidence="2">The sequence shown here is derived from an EMBL/GenBank/DDBJ whole genome shotgun (WGS) entry which is preliminary data.</text>
</comment>
<proteinExistence type="predicted"/>
<feature type="transmembrane region" description="Helical" evidence="1">
    <location>
        <begin position="6"/>
        <end position="26"/>
    </location>
</feature>
<accession>A0A3T2AFL1</accession>
<keyword evidence="1" id="KW-1133">Transmembrane helix</keyword>
<organism evidence="2 5">
    <name type="scientific">Listeria monocytogenes</name>
    <dbReference type="NCBI Taxonomy" id="1639"/>
    <lineage>
        <taxon>Bacteria</taxon>
        <taxon>Bacillati</taxon>
        <taxon>Bacillota</taxon>
        <taxon>Bacilli</taxon>
        <taxon>Bacillales</taxon>
        <taxon>Listeriaceae</taxon>
        <taxon>Listeria</taxon>
    </lineage>
</organism>
<dbReference type="AlphaFoldDB" id="A0A3T2AFL1"/>
<sequence>MENAEIYFNIAQLLLPLLGMLGIGLIPKYFYDKKLNELNNNITKELQEFRISQENVHPEKIKLFIDIVSMFKETLYTSKMPQKTTNEIQRYEKKLRELGETYNTLMYSLMLFANDETINMFTTYRRFVQEYDASFFIEKGLSEKAFNNKYVFMMSDLILALRKDIGFPETNTKQDSLFYGILNDWGEVKEGYFKELDLIDKILIEDGFFE</sequence>
<reference evidence="4" key="1">
    <citation type="journal article" date="2018" name="Genome Biol.">
        <title>SKESA: strategic k-mer extension for scrupulous assemblies.</title>
        <authorList>
            <person name="Souvorov A."/>
            <person name="Agarwala R."/>
            <person name="Lipman D.J."/>
        </authorList>
    </citation>
    <scope>NUCLEOTIDE SEQUENCE [LARGE SCALE GENOMIC DNA]</scope>
    <source>
        <strain evidence="4">CFIAFB20140010</strain>
    </source>
</reference>
<dbReference type="RefSeq" id="WP_031643386.1">
    <property type="nucleotide sequence ID" value="NZ_CP016213.2"/>
</dbReference>